<dbReference type="PANTHER" id="PTHR11947:SF3">
    <property type="entry name" value="[PYRUVATE DEHYDROGENASE (ACETYL-TRANSFERRING)] KINASE, MITOCHONDRIAL"/>
    <property type="match status" value="1"/>
</dbReference>
<dbReference type="PROSITE" id="PS50109">
    <property type="entry name" value="HIS_KIN"/>
    <property type="match status" value="1"/>
</dbReference>
<dbReference type="GO" id="GO:0005759">
    <property type="term" value="C:mitochondrial matrix"/>
    <property type="evidence" value="ECO:0007669"/>
    <property type="project" value="UniProtKB-SubCell"/>
</dbReference>
<dbReference type="Pfam" id="PF02518">
    <property type="entry name" value="HATPase_c"/>
    <property type="match status" value="1"/>
</dbReference>
<keyword evidence="5 8" id="KW-0067">ATP-binding</keyword>
<dbReference type="AlphaFoldDB" id="A0A7S2MIY7"/>
<keyword evidence="2 8" id="KW-0808">Transferase</keyword>
<dbReference type="Gene3D" id="1.20.140.20">
    <property type="entry name" value="Alpha-ketoacid/pyruvate dehydrogenase kinase, N-terminal domain"/>
    <property type="match status" value="1"/>
</dbReference>
<name>A0A7S2MIY7_9STRA</name>
<evidence type="ECO:0000256" key="5">
    <source>
        <dbReference type="ARBA" id="ARBA00022840"/>
    </source>
</evidence>
<comment type="similarity">
    <text evidence="1 8">Belongs to the PDK/BCKDK protein kinase family.</text>
</comment>
<evidence type="ECO:0000256" key="1">
    <source>
        <dbReference type="ARBA" id="ARBA00006155"/>
    </source>
</evidence>
<gene>
    <name evidence="10" type="ORF">HTAM1171_LOCUS4668</name>
</gene>
<dbReference type="InterPro" id="IPR005467">
    <property type="entry name" value="His_kinase_dom"/>
</dbReference>
<dbReference type="SUPFAM" id="SSF69012">
    <property type="entry name" value="alpha-ketoacid dehydrogenase kinase, N-terminal domain"/>
    <property type="match status" value="1"/>
</dbReference>
<evidence type="ECO:0000256" key="6">
    <source>
        <dbReference type="ARBA" id="ARBA00023128"/>
    </source>
</evidence>
<dbReference type="SUPFAM" id="SSF55874">
    <property type="entry name" value="ATPase domain of HSP90 chaperone/DNA topoisomerase II/histidine kinase"/>
    <property type="match status" value="1"/>
</dbReference>
<dbReference type="InterPro" id="IPR036890">
    <property type="entry name" value="HATPase_C_sf"/>
</dbReference>
<dbReference type="InterPro" id="IPR036784">
    <property type="entry name" value="AK/P_DHK_N_sf"/>
</dbReference>
<dbReference type="InterPro" id="IPR004358">
    <property type="entry name" value="Sig_transdc_His_kin-like_C"/>
</dbReference>
<dbReference type="EMBL" id="HBGV01007643">
    <property type="protein sequence ID" value="CAD9486203.1"/>
    <property type="molecule type" value="Transcribed_RNA"/>
</dbReference>
<dbReference type="GO" id="GO:0005524">
    <property type="term" value="F:ATP binding"/>
    <property type="evidence" value="ECO:0007669"/>
    <property type="project" value="UniProtKB-UniRule"/>
</dbReference>
<keyword evidence="3 8" id="KW-0547">Nucleotide-binding</keyword>
<evidence type="ECO:0000313" key="10">
    <source>
        <dbReference type="EMBL" id="CAD9486203.1"/>
    </source>
</evidence>
<accession>A0A7S2MIY7</accession>
<keyword evidence="6 8" id="KW-0496">Mitochondrion</keyword>
<proteinExistence type="inferred from homology"/>
<evidence type="ECO:0000256" key="2">
    <source>
        <dbReference type="ARBA" id="ARBA00022679"/>
    </source>
</evidence>
<evidence type="ECO:0000256" key="4">
    <source>
        <dbReference type="ARBA" id="ARBA00022777"/>
    </source>
</evidence>
<evidence type="ECO:0000256" key="8">
    <source>
        <dbReference type="RuleBase" id="RU366032"/>
    </source>
</evidence>
<keyword evidence="4 8" id="KW-0418">Kinase</keyword>
<dbReference type="PANTHER" id="PTHR11947">
    <property type="entry name" value="PYRUVATE DEHYDROGENASE KINASE"/>
    <property type="match status" value="1"/>
</dbReference>
<evidence type="ECO:0000259" key="9">
    <source>
        <dbReference type="PROSITE" id="PS50109"/>
    </source>
</evidence>
<dbReference type="InterPro" id="IPR018955">
    <property type="entry name" value="BCDHK/PDK_N"/>
</dbReference>
<dbReference type="Pfam" id="PF10436">
    <property type="entry name" value="BCDHK_Adom3"/>
    <property type="match status" value="1"/>
</dbReference>
<reference evidence="10" key="1">
    <citation type="submission" date="2021-01" db="EMBL/GenBank/DDBJ databases">
        <authorList>
            <person name="Corre E."/>
            <person name="Pelletier E."/>
            <person name="Niang G."/>
            <person name="Scheremetjew M."/>
            <person name="Finn R."/>
            <person name="Kale V."/>
            <person name="Holt S."/>
            <person name="Cochrane G."/>
            <person name="Meng A."/>
            <person name="Brown T."/>
            <person name="Cohen L."/>
        </authorList>
    </citation>
    <scope>NUCLEOTIDE SEQUENCE</scope>
    <source>
        <strain evidence="10">CCMP826</strain>
    </source>
</reference>
<dbReference type="PRINTS" id="PR00344">
    <property type="entry name" value="BCTRLSENSOR"/>
</dbReference>
<sequence>MNHCARTLQTLLPTLHPTKNSVVARINRNATPLLLSSRGIRLQSQNRAFASMAVADIISIADRLDIDQHASMKPTPLCASVLDRSIQPEEAAHFIKSEFPIRCAERIRMIECLPYQDEDELLEVHKRHIQSFLTMRRIASNDLEYNEKEFISVVSEILSYDEDTILLMMKGLHQLSKERPDEMNAQYVNSFLDAFLLNRLGTEVMLKQYLAYVGIRGNVFERSCNIMAVTRDTAQAVQRLCVRKTGVRPKITLEAASVLKDDKEGVPIFSCIPGAISFVLQEILKNSCHATAMSEGATDYNEIAKRPISVIISADEKHVKIRVSDRAGGIPFEVGKNVWSYLYTTANTNVQDATELAGFGVGLPLSRLYTQYMGGSMNLVSLPGYGTQAYVFLPRDTISQCEVVPDLDHEWHVQEPIGEFIL</sequence>
<comment type="catalytic activity">
    <reaction evidence="7">
        <text>L-seryl-[pyruvate dehydrogenase E1 alpha subunit] + ATP = O-phospho-L-seryl-[pyruvate dehydrogenase E1 alpha subunit] + ADP + H(+)</text>
        <dbReference type="Rhea" id="RHEA:23052"/>
        <dbReference type="Rhea" id="RHEA-COMP:13689"/>
        <dbReference type="Rhea" id="RHEA-COMP:13690"/>
        <dbReference type="ChEBI" id="CHEBI:15378"/>
        <dbReference type="ChEBI" id="CHEBI:29999"/>
        <dbReference type="ChEBI" id="CHEBI:30616"/>
        <dbReference type="ChEBI" id="CHEBI:83421"/>
        <dbReference type="ChEBI" id="CHEBI:456216"/>
        <dbReference type="EC" id="2.7.11.2"/>
    </reaction>
</comment>
<dbReference type="InterPro" id="IPR039028">
    <property type="entry name" value="BCKD/PDK"/>
</dbReference>
<feature type="domain" description="Histidine kinase" evidence="9">
    <location>
        <begin position="279"/>
        <end position="397"/>
    </location>
</feature>
<organism evidence="10">
    <name type="scientific">Helicotheca tamesis</name>
    <dbReference type="NCBI Taxonomy" id="374047"/>
    <lineage>
        <taxon>Eukaryota</taxon>
        <taxon>Sar</taxon>
        <taxon>Stramenopiles</taxon>
        <taxon>Ochrophyta</taxon>
        <taxon>Bacillariophyta</taxon>
        <taxon>Mediophyceae</taxon>
        <taxon>Lithodesmiophycidae</taxon>
        <taxon>Lithodesmiales</taxon>
        <taxon>Lithodesmiaceae</taxon>
        <taxon>Helicotheca</taxon>
    </lineage>
</organism>
<protein>
    <recommendedName>
        <fullName evidence="8">Protein-serine/threonine kinase</fullName>
        <ecNumber evidence="8">2.7.11.-</ecNumber>
    </recommendedName>
</protein>
<dbReference type="SMART" id="SM00387">
    <property type="entry name" value="HATPase_c"/>
    <property type="match status" value="1"/>
</dbReference>
<dbReference type="InterPro" id="IPR003594">
    <property type="entry name" value="HATPase_dom"/>
</dbReference>
<comment type="subcellular location">
    <subcellularLocation>
        <location evidence="8">Mitochondrion matrix</location>
    </subcellularLocation>
</comment>
<dbReference type="GO" id="GO:0004740">
    <property type="term" value="F:pyruvate dehydrogenase (acetyl-transferring) kinase activity"/>
    <property type="evidence" value="ECO:0007669"/>
    <property type="project" value="UniProtKB-EC"/>
</dbReference>
<dbReference type="EC" id="2.7.11.-" evidence="8"/>
<dbReference type="Gene3D" id="3.30.565.10">
    <property type="entry name" value="Histidine kinase-like ATPase, C-terminal domain"/>
    <property type="match status" value="1"/>
</dbReference>
<dbReference type="GO" id="GO:0010906">
    <property type="term" value="P:regulation of glucose metabolic process"/>
    <property type="evidence" value="ECO:0007669"/>
    <property type="project" value="TreeGrafter"/>
</dbReference>
<evidence type="ECO:0000256" key="7">
    <source>
        <dbReference type="ARBA" id="ARBA00048201"/>
    </source>
</evidence>
<evidence type="ECO:0000256" key="3">
    <source>
        <dbReference type="ARBA" id="ARBA00022741"/>
    </source>
</evidence>